<reference evidence="2 3" key="1">
    <citation type="submission" date="2020-08" db="EMBL/GenBank/DDBJ databases">
        <title>Genome sequence of Rhizobiales bacterium strain IZ6.</title>
        <authorList>
            <person name="Nakai R."/>
            <person name="Naganuma T."/>
        </authorList>
    </citation>
    <scope>NUCLEOTIDE SEQUENCE [LARGE SCALE GENOMIC DNA]</scope>
    <source>
        <strain evidence="2 3">IZ6</strain>
    </source>
</reference>
<evidence type="ECO:0000259" key="1">
    <source>
        <dbReference type="Pfam" id="PF01261"/>
    </source>
</evidence>
<accession>A0A6S6QEY9</accession>
<dbReference type="InterPro" id="IPR050312">
    <property type="entry name" value="IolE/XylAMocC-like"/>
</dbReference>
<organism evidence="2 3">
    <name type="scientific">Terrihabitans soli</name>
    <dbReference type="NCBI Taxonomy" id="708113"/>
    <lineage>
        <taxon>Bacteria</taxon>
        <taxon>Pseudomonadati</taxon>
        <taxon>Pseudomonadota</taxon>
        <taxon>Alphaproteobacteria</taxon>
        <taxon>Hyphomicrobiales</taxon>
        <taxon>Terrihabitans</taxon>
    </lineage>
</organism>
<evidence type="ECO:0000313" key="3">
    <source>
        <dbReference type="Proteomes" id="UP000515317"/>
    </source>
</evidence>
<evidence type="ECO:0000313" key="2">
    <source>
        <dbReference type="EMBL" id="BCJ89663.1"/>
    </source>
</evidence>
<dbReference type="KEGG" id="tso:IZ6_03980"/>
<dbReference type="RefSeq" id="WP_222876358.1">
    <property type="nucleotide sequence ID" value="NZ_AP023361.1"/>
</dbReference>
<dbReference type="PANTHER" id="PTHR12110">
    <property type="entry name" value="HYDROXYPYRUVATE ISOMERASE"/>
    <property type="match status" value="1"/>
</dbReference>
<dbReference type="AlphaFoldDB" id="A0A6S6QEY9"/>
<protein>
    <recommendedName>
        <fullName evidence="1">Xylose isomerase-like TIM barrel domain-containing protein</fullName>
    </recommendedName>
</protein>
<dbReference type="SUPFAM" id="SSF51658">
    <property type="entry name" value="Xylose isomerase-like"/>
    <property type="match status" value="1"/>
</dbReference>
<sequence length="281" mass="31124">MSIKDRIGLDLNQRMPLEPGIDLAIKEKIRFLNICLDPEPELLDPKNPRLAQAKKKLADHGITLGLHTLSAMNTAEGSPFLARAADAYLAAYLQAAKAIGAPWVIMHGGYHFTADKQMRMELAVERLTRASKIAESEGVNIHLENMNPEPAGAEVKYLVHDVEEAKFYFKNLTSPSVRWVFTTNHAHMLPYGISGFVEQMEKAGVGVDRIGEVRLADNRGEIEEHLYPGTGNLDFGAMFKLLEGRGYRGHYMQDYMTVPDMVKGRHIVADLADGALARVGA</sequence>
<feature type="domain" description="Xylose isomerase-like TIM barrel" evidence="1">
    <location>
        <begin position="41"/>
        <end position="252"/>
    </location>
</feature>
<dbReference type="Proteomes" id="UP000515317">
    <property type="component" value="Chromosome"/>
</dbReference>
<dbReference type="InterPro" id="IPR036237">
    <property type="entry name" value="Xyl_isomerase-like_sf"/>
</dbReference>
<keyword evidence="3" id="KW-1185">Reference proteome</keyword>
<dbReference type="Pfam" id="PF01261">
    <property type="entry name" value="AP_endonuc_2"/>
    <property type="match status" value="1"/>
</dbReference>
<proteinExistence type="predicted"/>
<dbReference type="EMBL" id="AP023361">
    <property type="protein sequence ID" value="BCJ89663.1"/>
    <property type="molecule type" value="Genomic_DNA"/>
</dbReference>
<dbReference type="InterPro" id="IPR013022">
    <property type="entry name" value="Xyl_isomerase-like_TIM-brl"/>
</dbReference>
<name>A0A6S6QEY9_9HYPH</name>
<gene>
    <name evidence="2" type="ORF">IZ6_03980</name>
</gene>
<dbReference type="Gene3D" id="3.20.20.150">
    <property type="entry name" value="Divalent-metal-dependent TIM barrel enzymes"/>
    <property type="match status" value="1"/>
</dbReference>